<sequence>MKYLFLLGVGVAGGFLLAHKINQTEQGQEFFTGLDGRLKQFSSAVVDGYRTRDAELRDKA</sequence>
<dbReference type="RefSeq" id="WP_345373769.1">
    <property type="nucleotide sequence ID" value="NZ_BAABLM010000001.1"/>
</dbReference>
<dbReference type="EMBL" id="BAABLM010000001">
    <property type="protein sequence ID" value="GAA4668717.1"/>
    <property type="molecule type" value="Genomic_DNA"/>
</dbReference>
<evidence type="ECO:0008006" key="3">
    <source>
        <dbReference type="Google" id="ProtNLM"/>
    </source>
</evidence>
<accession>A0ABP8VRD5</accession>
<dbReference type="Proteomes" id="UP001501295">
    <property type="component" value="Unassembled WGS sequence"/>
</dbReference>
<keyword evidence="2" id="KW-1185">Reference proteome</keyword>
<evidence type="ECO:0000313" key="1">
    <source>
        <dbReference type="EMBL" id="GAA4668717.1"/>
    </source>
</evidence>
<proteinExistence type="predicted"/>
<name>A0ABP8VRD5_9MICO</name>
<reference evidence="2" key="1">
    <citation type="journal article" date="2019" name="Int. J. Syst. Evol. Microbiol.">
        <title>The Global Catalogue of Microorganisms (GCM) 10K type strain sequencing project: providing services to taxonomists for standard genome sequencing and annotation.</title>
        <authorList>
            <consortium name="The Broad Institute Genomics Platform"/>
            <consortium name="The Broad Institute Genome Sequencing Center for Infectious Disease"/>
            <person name="Wu L."/>
            <person name="Ma J."/>
        </authorList>
    </citation>
    <scope>NUCLEOTIDE SEQUENCE [LARGE SCALE GENOMIC DNA]</scope>
    <source>
        <strain evidence="2">JCM 18956</strain>
    </source>
</reference>
<organism evidence="1 2">
    <name type="scientific">Frondihabitans cladoniiphilus</name>
    <dbReference type="NCBI Taxonomy" id="715785"/>
    <lineage>
        <taxon>Bacteria</taxon>
        <taxon>Bacillati</taxon>
        <taxon>Actinomycetota</taxon>
        <taxon>Actinomycetes</taxon>
        <taxon>Micrococcales</taxon>
        <taxon>Microbacteriaceae</taxon>
        <taxon>Frondihabitans</taxon>
    </lineage>
</organism>
<gene>
    <name evidence="1" type="ORF">GCM10025780_09520</name>
</gene>
<comment type="caution">
    <text evidence="1">The sequence shown here is derived from an EMBL/GenBank/DDBJ whole genome shotgun (WGS) entry which is preliminary data.</text>
</comment>
<evidence type="ECO:0000313" key="2">
    <source>
        <dbReference type="Proteomes" id="UP001501295"/>
    </source>
</evidence>
<protein>
    <recommendedName>
        <fullName evidence="3">YtxH-like protein</fullName>
    </recommendedName>
</protein>